<dbReference type="Proteomes" id="UP000076722">
    <property type="component" value="Unassembled WGS sequence"/>
</dbReference>
<dbReference type="AlphaFoldDB" id="A0A164X2E8"/>
<name>A0A164X2E8_9AGAM</name>
<organism evidence="2 3">
    <name type="scientific">Sistotremastrum niveocremeum HHB9708</name>
    <dbReference type="NCBI Taxonomy" id="1314777"/>
    <lineage>
        <taxon>Eukaryota</taxon>
        <taxon>Fungi</taxon>
        <taxon>Dikarya</taxon>
        <taxon>Basidiomycota</taxon>
        <taxon>Agaricomycotina</taxon>
        <taxon>Agaricomycetes</taxon>
        <taxon>Sistotremastrales</taxon>
        <taxon>Sistotremastraceae</taxon>
        <taxon>Sertulicium</taxon>
        <taxon>Sertulicium niveocremeum</taxon>
    </lineage>
</organism>
<protein>
    <submittedName>
        <fullName evidence="2">Uncharacterized protein</fullName>
    </submittedName>
</protein>
<evidence type="ECO:0000313" key="2">
    <source>
        <dbReference type="EMBL" id="KZS95574.1"/>
    </source>
</evidence>
<keyword evidence="1" id="KW-0732">Signal</keyword>
<evidence type="ECO:0000313" key="3">
    <source>
        <dbReference type="Proteomes" id="UP000076722"/>
    </source>
</evidence>
<proteinExistence type="predicted"/>
<accession>A0A164X2E8</accession>
<dbReference type="EMBL" id="KV419401">
    <property type="protein sequence ID" value="KZS95574.1"/>
    <property type="molecule type" value="Genomic_DNA"/>
</dbReference>
<sequence length="193" mass="21449">MYLFLLSLFFSPFIIPFAWAYDIAREGGACRGSQLVNQEFVMAHNGHAIDISTYSCDDHKDYLGQDPFNVQEKAQSCMPPCTGEVCKDYSARSFFWNNCTDLTQALASLPWGQLEIGARHITQAGLGNCRYRLVNLGTEPTYYCWKDVAQAANEISLKCRFPNDPGPETGITAGGSCHLSQGGRDFTLEVGYF</sequence>
<reference evidence="2 3" key="1">
    <citation type="journal article" date="2016" name="Mol. Biol. Evol.">
        <title>Comparative Genomics of Early-Diverging Mushroom-Forming Fungi Provides Insights into the Origins of Lignocellulose Decay Capabilities.</title>
        <authorList>
            <person name="Nagy L.G."/>
            <person name="Riley R."/>
            <person name="Tritt A."/>
            <person name="Adam C."/>
            <person name="Daum C."/>
            <person name="Floudas D."/>
            <person name="Sun H."/>
            <person name="Yadav J.S."/>
            <person name="Pangilinan J."/>
            <person name="Larsson K.H."/>
            <person name="Matsuura K."/>
            <person name="Barry K."/>
            <person name="Labutti K."/>
            <person name="Kuo R."/>
            <person name="Ohm R.A."/>
            <person name="Bhattacharya S.S."/>
            <person name="Shirouzu T."/>
            <person name="Yoshinaga Y."/>
            <person name="Martin F.M."/>
            <person name="Grigoriev I.V."/>
            <person name="Hibbett D.S."/>
        </authorList>
    </citation>
    <scope>NUCLEOTIDE SEQUENCE [LARGE SCALE GENOMIC DNA]</scope>
    <source>
        <strain evidence="2 3">HHB9708</strain>
    </source>
</reference>
<feature type="signal peptide" evidence="1">
    <location>
        <begin position="1"/>
        <end position="20"/>
    </location>
</feature>
<evidence type="ECO:0000256" key="1">
    <source>
        <dbReference type="SAM" id="SignalP"/>
    </source>
</evidence>
<keyword evidence="3" id="KW-1185">Reference proteome</keyword>
<feature type="chain" id="PRO_5007854222" evidence="1">
    <location>
        <begin position="21"/>
        <end position="193"/>
    </location>
</feature>
<gene>
    <name evidence="2" type="ORF">SISNIDRAFT_483799</name>
</gene>